<dbReference type="GO" id="GO:0005634">
    <property type="term" value="C:nucleus"/>
    <property type="evidence" value="ECO:0007669"/>
    <property type="project" value="UniProtKB-SubCell"/>
</dbReference>
<dbReference type="InterPro" id="IPR013591">
    <property type="entry name" value="Brevis_radix_dom"/>
</dbReference>
<dbReference type="Pfam" id="PF08381">
    <property type="entry name" value="BRX"/>
    <property type="match status" value="2"/>
</dbReference>
<reference evidence="6" key="3">
    <citation type="submission" date="2021-05" db="UniProtKB">
        <authorList>
            <consortium name="EnsemblPlants"/>
        </authorList>
    </citation>
    <scope>IDENTIFICATION</scope>
    <source>
        <strain evidence="6">cv. B73</strain>
    </source>
</reference>
<feature type="domain" description="BRX" evidence="5">
    <location>
        <begin position="306"/>
        <end position="361"/>
    </location>
</feature>
<dbReference type="Pfam" id="PF13713">
    <property type="entry name" value="BRX_N"/>
    <property type="match status" value="1"/>
</dbReference>
<evidence type="ECO:0000256" key="2">
    <source>
        <dbReference type="ARBA" id="ARBA00009057"/>
    </source>
</evidence>
<reference evidence="7" key="1">
    <citation type="journal article" date="2009" name="Science">
        <title>The B73 maize genome: complexity, diversity, and dynamics.</title>
        <authorList>
            <person name="Schnable P.S."/>
            <person name="Ware D."/>
            <person name="Fulton R.S."/>
            <person name="Stein J.C."/>
            <person name="Wei F."/>
            <person name="Pasternak S."/>
            <person name="Liang C."/>
            <person name="Zhang J."/>
            <person name="Fulton L."/>
            <person name="Graves T.A."/>
            <person name="Minx P."/>
            <person name="Reily A.D."/>
            <person name="Courtney L."/>
            <person name="Kruchowski S.S."/>
            <person name="Tomlinson C."/>
            <person name="Strong C."/>
            <person name="Delehaunty K."/>
            <person name="Fronick C."/>
            <person name="Courtney B."/>
            <person name="Rock S.M."/>
            <person name="Belter E."/>
            <person name="Du F."/>
            <person name="Kim K."/>
            <person name="Abbott R.M."/>
            <person name="Cotton M."/>
            <person name="Levy A."/>
            <person name="Marchetto P."/>
            <person name="Ochoa K."/>
            <person name="Jackson S.M."/>
            <person name="Gillam B."/>
            <person name="Chen W."/>
            <person name="Yan L."/>
            <person name="Higginbotham J."/>
            <person name="Cardenas M."/>
            <person name="Waligorski J."/>
            <person name="Applebaum E."/>
            <person name="Phelps L."/>
            <person name="Falcone J."/>
            <person name="Kanchi K."/>
            <person name="Thane T."/>
            <person name="Scimone A."/>
            <person name="Thane N."/>
            <person name="Henke J."/>
            <person name="Wang T."/>
            <person name="Ruppert J."/>
            <person name="Shah N."/>
            <person name="Rotter K."/>
            <person name="Hodges J."/>
            <person name="Ingenthron E."/>
            <person name="Cordes M."/>
            <person name="Kohlberg S."/>
            <person name="Sgro J."/>
            <person name="Delgado B."/>
            <person name="Mead K."/>
            <person name="Chinwalla A."/>
            <person name="Leonard S."/>
            <person name="Crouse K."/>
            <person name="Collura K."/>
            <person name="Kudrna D."/>
            <person name="Currie J."/>
            <person name="He R."/>
            <person name="Angelova A."/>
            <person name="Rajasekar S."/>
            <person name="Mueller T."/>
            <person name="Lomeli R."/>
            <person name="Scara G."/>
            <person name="Ko A."/>
            <person name="Delaney K."/>
            <person name="Wissotski M."/>
            <person name="Lopez G."/>
            <person name="Campos D."/>
            <person name="Braidotti M."/>
            <person name="Ashley E."/>
            <person name="Golser W."/>
            <person name="Kim H."/>
            <person name="Lee S."/>
            <person name="Lin J."/>
            <person name="Dujmic Z."/>
            <person name="Kim W."/>
            <person name="Talag J."/>
            <person name="Zuccolo A."/>
            <person name="Fan C."/>
            <person name="Sebastian A."/>
            <person name="Kramer M."/>
            <person name="Spiegel L."/>
            <person name="Nascimento L."/>
            <person name="Zutavern T."/>
            <person name="Miller B."/>
            <person name="Ambroise C."/>
            <person name="Muller S."/>
            <person name="Spooner W."/>
            <person name="Narechania A."/>
            <person name="Ren L."/>
            <person name="Wei S."/>
            <person name="Kumari S."/>
            <person name="Faga B."/>
            <person name="Levy M.J."/>
            <person name="McMahan L."/>
            <person name="Van Buren P."/>
            <person name="Vaughn M.W."/>
            <person name="Ying K."/>
            <person name="Yeh C.-T."/>
            <person name="Emrich S.J."/>
            <person name="Jia Y."/>
            <person name="Kalyanaraman A."/>
            <person name="Hsia A.-P."/>
            <person name="Barbazuk W.B."/>
            <person name="Baucom R.S."/>
            <person name="Brutnell T.P."/>
            <person name="Carpita N.C."/>
            <person name="Chaparro C."/>
            <person name="Chia J.-M."/>
            <person name="Deragon J.-M."/>
            <person name="Estill J.C."/>
            <person name="Fu Y."/>
            <person name="Jeddeloh J.A."/>
            <person name="Han Y."/>
            <person name="Lee H."/>
            <person name="Li P."/>
            <person name="Lisch D.R."/>
            <person name="Liu S."/>
            <person name="Liu Z."/>
            <person name="Nagel D.H."/>
            <person name="McCann M.C."/>
            <person name="SanMiguel P."/>
            <person name="Myers A.M."/>
            <person name="Nettleton D."/>
            <person name="Nguyen J."/>
            <person name="Penning B.W."/>
            <person name="Ponnala L."/>
            <person name="Schneider K.L."/>
            <person name="Schwartz D.C."/>
            <person name="Sharma A."/>
            <person name="Soderlund C."/>
            <person name="Springer N.M."/>
            <person name="Sun Q."/>
            <person name="Wang H."/>
            <person name="Waterman M."/>
            <person name="Westerman R."/>
            <person name="Wolfgruber T.K."/>
            <person name="Yang L."/>
            <person name="Yu Y."/>
            <person name="Zhang L."/>
            <person name="Zhou S."/>
            <person name="Zhu Q."/>
            <person name="Bennetzen J.L."/>
            <person name="Dawe R.K."/>
            <person name="Jiang J."/>
            <person name="Jiang N."/>
            <person name="Presting G.G."/>
            <person name="Wessler S.R."/>
            <person name="Aluru S."/>
            <person name="Martienssen R.A."/>
            <person name="Clifton S.W."/>
            <person name="McCombie W.R."/>
            <person name="Wing R.A."/>
            <person name="Wilson R.K."/>
        </authorList>
    </citation>
    <scope>NUCLEOTIDE SEQUENCE [LARGE SCALE GENOMIC DNA]</scope>
    <source>
        <strain evidence="7">cv. B73</strain>
    </source>
</reference>
<accession>A0A804NQ18</accession>
<evidence type="ECO:0000256" key="1">
    <source>
        <dbReference type="ARBA" id="ARBA00004123"/>
    </source>
</evidence>
<name>A0A804NQ18_MAIZE</name>
<feature type="region of interest" description="Disordered" evidence="4">
    <location>
        <begin position="366"/>
        <end position="424"/>
    </location>
</feature>
<evidence type="ECO:0000256" key="4">
    <source>
        <dbReference type="SAM" id="MobiDB-lite"/>
    </source>
</evidence>
<dbReference type="PROSITE" id="PS51514">
    <property type="entry name" value="BRX"/>
    <property type="match status" value="2"/>
</dbReference>
<keyword evidence="3" id="KW-0539">Nucleus</keyword>
<dbReference type="InterPro" id="IPR044532">
    <property type="entry name" value="BRX-like"/>
</dbReference>
<comment type="subcellular location">
    <subcellularLocation>
        <location evidence="1">Nucleus</location>
    </subcellularLocation>
</comment>
<feature type="compositionally biased region" description="Basic and acidic residues" evidence="4">
    <location>
        <begin position="378"/>
        <end position="387"/>
    </location>
</feature>
<dbReference type="Proteomes" id="UP000007305">
    <property type="component" value="Chromosome 4"/>
</dbReference>
<keyword evidence="7" id="KW-1185">Reference proteome</keyword>
<evidence type="ECO:0000313" key="6">
    <source>
        <dbReference type="EnsemblPlants" id="Zm00001eb177340_P001"/>
    </source>
</evidence>
<evidence type="ECO:0007829" key="8">
    <source>
        <dbReference type="PeptideAtlas" id="A0A804NQ18"/>
    </source>
</evidence>
<sequence length="551" mass="61614">MTISYPHINLRQSFTPLKGRSRPYDSVSSKPSSVLFRNVNNLPHTATLSKRRILIRHYRPQLESSTLITEARVPRSVINPRRAFPSYPLSQAPSRDPRGARLRQVQVRQRRCSRASRAPSSSRATRRRCASRRTTMTAPTPEAGANRRQRPARGRPSGCSPPRVAIAVGLDEVAFCVCVYLYLIKCTLPWSLCENQKPIKDMALKASGAYRHCKPCAGSSSPAASRRQQPYYHGAYAESGSDRFHCAYQRAGSSAASTPGLRTGGAMSSGDITPSVSARTDFLADDEEGDDEEGTATGSSEEDEEKEWVAQVEPGVLITFLSLPRGGNGLKRIRFSREMFNKWQAQRWWTENYEKVMELYNVQKSNSQVDPLPSIPRSDSEISKDDTPATAPLNKGQLLRTSPRPLKGSEAIGYSSSDCPQHQSSHFRNVYRKDRYLGHQFCDPVELASTPELSSISGAKTETSIGASVRTSSSPEEVDGSGELSASVSNASDEEREWVEEDEPGVYITIRALPGSIRELRRVRFSRERFSEMHARLWWEENQARIYEQYL</sequence>
<dbReference type="InParanoid" id="A0A804NQ18"/>
<keyword evidence="8" id="KW-1267">Proteomics identification</keyword>
<reference evidence="6" key="2">
    <citation type="submission" date="2019-07" db="EMBL/GenBank/DDBJ databases">
        <authorList>
            <person name="Seetharam A."/>
            <person name="Woodhouse M."/>
            <person name="Cannon E."/>
        </authorList>
    </citation>
    <scope>NUCLEOTIDE SEQUENCE [LARGE SCALE GENOMIC DNA]</scope>
    <source>
        <strain evidence="6">cv. B73</strain>
    </source>
</reference>
<feature type="region of interest" description="Disordered" evidence="4">
    <location>
        <begin position="458"/>
        <end position="499"/>
    </location>
</feature>
<organism evidence="6 7">
    <name type="scientific">Zea mays</name>
    <name type="common">Maize</name>
    <dbReference type="NCBI Taxonomy" id="4577"/>
    <lineage>
        <taxon>Eukaryota</taxon>
        <taxon>Viridiplantae</taxon>
        <taxon>Streptophyta</taxon>
        <taxon>Embryophyta</taxon>
        <taxon>Tracheophyta</taxon>
        <taxon>Spermatophyta</taxon>
        <taxon>Magnoliopsida</taxon>
        <taxon>Liliopsida</taxon>
        <taxon>Poales</taxon>
        <taxon>Poaceae</taxon>
        <taxon>PACMAD clade</taxon>
        <taxon>Panicoideae</taxon>
        <taxon>Andropogonodae</taxon>
        <taxon>Andropogoneae</taxon>
        <taxon>Tripsacinae</taxon>
        <taxon>Zea</taxon>
    </lineage>
</organism>
<feature type="domain" description="BRX" evidence="5">
    <location>
        <begin position="496"/>
        <end position="551"/>
    </location>
</feature>
<feature type="compositionally biased region" description="Polar residues" evidence="4">
    <location>
        <begin position="458"/>
        <end position="475"/>
    </location>
</feature>
<dbReference type="AlphaFoldDB" id="A0A804NQ18"/>
<feature type="region of interest" description="Disordered" evidence="4">
    <location>
        <begin position="254"/>
        <end position="307"/>
    </location>
</feature>
<feature type="compositionally biased region" description="Polar residues" evidence="4">
    <location>
        <begin position="414"/>
        <end position="424"/>
    </location>
</feature>
<dbReference type="InterPro" id="IPR027988">
    <property type="entry name" value="BRX_N"/>
</dbReference>
<protein>
    <recommendedName>
        <fullName evidence="5">BRX domain-containing protein</fullName>
    </recommendedName>
</protein>
<dbReference type="EnsemblPlants" id="Zm00001eb177340_T001">
    <property type="protein sequence ID" value="Zm00001eb177340_P001"/>
    <property type="gene ID" value="Zm00001eb177340"/>
</dbReference>
<comment type="similarity">
    <text evidence="2">Belongs to the BRX family.</text>
</comment>
<dbReference type="Gramene" id="Zm00001eb177340_T001">
    <property type="protein sequence ID" value="Zm00001eb177340_P001"/>
    <property type="gene ID" value="Zm00001eb177340"/>
</dbReference>
<proteinExistence type="evidence at protein level"/>
<feature type="compositionally biased region" description="Acidic residues" evidence="4">
    <location>
        <begin position="283"/>
        <end position="306"/>
    </location>
</feature>
<dbReference type="PANTHER" id="PTHR46058:SF15">
    <property type="entry name" value="BRX DOMAIN-CONTAINING PROTEIN"/>
    <property type="match status" value="1"/>
</dbReference>
<feature type="region of interest" description="Disordered" evidence="4">
    <location>
        <begin position="82"/>
        <end position="161"/>
    </location>
</feature>
<dbReference type="PANTHER" id="PTHR46058">
    <property type="entry name" value="PROTEIN BREVIS RADIX-LIKE 1"/>
    <property type="match status" value="1"/>
</dbReference>
<evidence type="ECO:0000259" key="5">
    <source>
        <dbReference type="PROSITE" id="PS51514"/>
    </source>
</evidence>
<evidence type="ECO:0000313" key="7">
    <source>
        <dbReference type="Proteomes" id="UP000007305"/>
    </source>
</evidence>
<evidence type="ECO:0000256" key="3">
    <source>
        <dbReference type="ARBA" id="ARBA00023242"/>
    </source>
</evidence>